<dbReference type="InterPro" id="IPR023997">
    <property type="entry name" value="TonB-dep_OMP_SusC/RagA_CS"/>
</dbReference>
<comment type="caution">
    <text evidence="10">The sequence shown here is derived from an EMBL/GenBank/DDBJ whole genome shotgun (WGS) entry which is preliminary data.</text>
</comment>
<evidence type="ECO:0000313" key="11">
    <source>
        <dbReference type="Proteomes" id="UP000627292"/>
    </source>
</evidence>
<reference evidence="10" key="1">
    <citation type="journal article" date="2014" name="Int. J. Syst. Evol. Microbiol.">
        <title>Complete genome sequence of Corynebacterium casei LMG S-19264T (=DSM 44701T), isolated from a smear-ripened cheese.</title>
        <authorList>
            <consortium name="US DOE Joint Genome Institute (JGI-PGF)"/>
            <person name="Walter F."/>
            <person name="Albersmeier A."/>
            <person name="Kalinowski J."/>
            <person name="Ruckert C."/>
        </authorList>
    </citation>
    <scope>NUCLEOTIDE SEQUENCE</scope>
    <source>
        <strain evidence="10">CGMCC 1.15290</strain>
    </source>
</reference>
<dbReference type="Gene3D" id="2.40.170.20">
    <property type="entry name" value="TonB-dependent receptor, beta-barrel domain"/>
    <property type="match status" value="1"/>
</dbReference>
<evidence type="ECO:0000256" key="1">
    <source>
        <dbReference type="ARBA" id="ARBA00004571"/>
    </source>
</evidence>
<keyword evidence="11" id="KW-1185">Reference proteome</keyword>
<feature type="domain" description="TonB-dependent receptor plug" evidence="9">
    <location>
        <begin position="126"/>
        <end position="249"/>
    </location>
</feature>
<protein>
    <submittedName>
        <fullName evidence="10">SusC/RagA family TonB-linked outer membrane protein</fullName>
    </submittedName>
</protein>
<proteinExistence type="inferred from homology"/>
<dbReference type="InterPro" id="IPR039426">
    <property type="entry name" value="TonB-dep_rcpt-like"/>
</dbReference>
<sequence>MKKEKPIRKAAWLLLLLINSVNLLLAQAGNTSRTITGTVTSKGVPLSNVTVFVKGAVGAGNATISDGKGAFSIRATDGNVLVFSSMGYLSIEVKVTPGMSSTTVQLTEDPATLTDVVVVGYGTQKKTDLSSAQTTVTAKDISRTVNTTFDQALQGRSPNVYVTNNSGQPGAATSVVIRGLGSLTGSTQPLYVIDGVQYKPDNMADDPNNRPQGFANLLSSLNPDDIETINILQGPSATSIYGSVGANGVVLVTTKRGKAGETKINLNSLLTLQDRPNRIEVMDLPAYARYRNDVQAVGGPAADPEFKDPAVLGPGTDWQHELFRRTLLNKQSLSLSGGNDKSTFYLSGEYFNQEGIAPGSGFKRGAFRINLDNNARKWLKVGTNLSVSLTNERVNTTNAGVIDLAIRQSPAVAVKNADGSWGGPAVTQFAFSNPIALASINNDYNKALAAIGGIYANVNVTKDLEVHADFNGNYQYRNNYIFHPSYKFGGFVNATSNSSRTASNNYWWGLNARVQYSKWFNGHFIQAMVAHEAQRYGSENLHGYRKDFVTNTVQELSGGDAESAVNNSAKSRGSRESYFGRLNYTLKDRYILQGTYRRDGSSVFGSENRWGGFPSVSAAWRLSKEDFFNQSVKAVNDAKLRVEYGVTGNSNAQGYFAVLQTIPTAFGSGFLSQNFSNPAMQWEEAKTFNVGLDVSLWNNRVQITADAYIKNISRLLTISPYSYFYGGDIAYSPGYLSWPTTNGGSMRNKGIGISVNTVNVSNKQFVWKSTVNFSMDRNKITALSAPINISYNTTQAQFTSRVGEPASMMTGYIAEGLFQNLADIRRHPSQAASKAVSPTQGSWVGDIKFKNQNNDNVIDAADRVVIGNPWPKWTFGFNNAFNYKNFDLNIFITGSVGNDLLNYERYMNEIPFNSGTFANYFSSITNYARPTSINVNDSSTVTLRNPGHNIPRMAPGDPNGNNRMSQWFVESGSYLRVKNIALGYNLPAKLISPLTLKSLRVAVNVQNLFTITGYKGYDPEVGMVNYGGTTMSGLDNGRYPNTRMYSFNLIAEF</sequence>
<evidence type="ECO:0000256" key="6">
    <source>
        <dbReference type="ARBA" id="ARBA00023237"/>
    </source>
</evidence>
<evidence type="ECO:0000313" key="10">
    <source>
        <dbReference type="EMBL" id="GGH73589.1"/>
    </source>
</evidence>
<dbReference type="InterPro" id="IPR023996">
    <property type="entry name" value="TonB-dep_OMP_SusC/RagA"/>
</dbReference>
<dbReference type="EMBL" id="BMIB01000003">
    <property type="protein sequence ID" value="GGH73589.1"/>
    <property type="molecule type" value="Genomic_DNA"/>
</dbReference>
<dbReference type="PROSITE" id="PS52016">
    <property type="entry name" value="TONB_DEPENDENT_REC_3"/>
    <property type="match status" value="1"/>
</dbReference>
<keyword evidence="4 7" id="KW-0812">Transmembrane</keyword>
<feature type="signal peptide" evidence="8">
    <location>
        <begin position="1"/>
        <end position="28"/>
    </location>
</feature>
<evidence type="ECO:0000256" key="7">
    <source>
        <dbReference type="PROSITE-ProRule" id="PRU01360"/>
    </source>
</evidence>
<feature type="chain" id="PRO_5037939735" evidence="8">
    <location>
        <begin position="29"/>
        <end position="1053"/>
    </location>
</feature>
<reference evidence="10" key="2">
    <citation type="submission" date="2020-09" db="EMBL/GenBank/DDBJ databases">
        <authorList>
            <person name="Sun Q."/>
            <person name="Zhou Y."/>
        </authorList>
    </citation>
    <scope>NUCLEOTIDE SEQUENCE</scope>
    <source>
        <strain evidence="10">CGMCC 1.15290</strain>
    </source>
</reference>
<evidence type="ECO:0000256" key="8">
    <source>
        <dbReference type="SAM" id="SignalP"/>
    </source>
</evidence>
<dbReference type="Proteomes" id="UP000627292">
    <property type="component" value="Unassembled WGS sequence"/>
</dbReference>
<keyword evidence="5 7" id="KW-0472">Membrane</keyword>
<accession>A0A917J0B8</accession>
<dbReference type="SUPFAM" id="SSF56935">
    <property type="entry name" value="Porins"/>
    <property type="match status" value="1"/>
</dbReference>
<dbReference type="GO" id="GO:0009279">
    <property type="term" value="C:cell outer membrane"/>
    <property type="evidence" value="ECO:0007669"/>
    <property type="project" value="UniProtKB-SubCell"/>
</dbReference>
<comment type="subcellular location">
    <subcellularLocation>
        <location evidence="1 7">Cell outer membrane</location>
        <topology evidence="1 7">Multi-pass membrane protein</topology>
    </subcellularLocation>
</comment>
<evidence type="ECO:0000256" key="4">
    <source>
        <dbReference type="ARBA" id="ARBA00022692"/>
    </source>
</evidence>
<keyword evidence="2 7" id="KW-0813">Transport</keyword>
<name>A0A917J0B8_9BACT</name>
<gene>
    <name evidence="10" type="ORF">GCM10011379_35270</name>
</gene>
<dbReference type="InterPro" id="IPR012910">
    <property type="entry name" value="Plug_dom"/>
</dbReference>
<dbReference type="NCBIfam" id="TIGR04057">
    <property type="entry name" value="SusC_RagA_signa"/>
    <property type="match status" value="1"/>
</dbReference>
<evidence type="ECO:0000259" key="9">
    <source>
        <dbReference type="Pfam" id="PF07715"/>
    </source>
</evidence>
<dbReference type="Gene3D" id="2.170.130.10">
    <property type="entry name" value="TonB-dependent receptor, plug domain"/>
    <property type="match status" value="1"/>
</dbReference>
<evidence type="ECO:0000256" key="5">
    <source>
        <dbReference type="ARBA" id="ARBA00023136"/>
    </source>
</evidence>
<evidence type="ECO:0000256" key="3">
    <source>
        <dbReference type="ARBA" id="ARBA00022452"/>
    </source>
</evidence>
<dbReference type="NCBIfam" id="TIGR04056">
    <property type="entry name" value="OMP_RagA_SusC"/>
    <property type="match status" value="1"/>
</dbReference>
<evidence type="ECO:0000256" key="2">
    <source>
        <dbReference type="ARBA" id="ARBA00022448"/>
    </source>
</evidence>
<comment type="similarity">
    <text evidence="7">Belongs to the TonB-dependent receptor family.</text>
</comment>
<dbReference type="SUPFAM" id="SSF49464">
    <property type="entry name" value="Carboxypeptidase regulatory domain-like"/>
    <property type="match status" value="1"/>
</dbReference>
<dbReference type="RefSeq" id="WP_188954654.1">
    <property type="nucleotide sequence ID" value="NZ_BMIB01000003.1"/>
</dbReference>
<dbReference type="InterPro" id="IPR037066">
    <property type="entry name" value="Plug_dom_sf"/>
</dbReference>
<dbReference type="InterPro" id="IPR036942">
    <property type="entry name" value="Beta-barrel_TonB_sf"/>
</dbReference>
<dbReference type="Pfam" id="PF07715">
    <property type="entry name" value="Plug"/>
    <property type="match status" value="1"/>
</dbReference>
<dbReference type="InterPro" id="IPR008969">
    <property type="entry name" value="CarboxyPept-like_regulatory"/>
</dbReference>
<dbReference type="AlphaFoldDB" id="A0A917J0B8"/>
<keyword evidence="6 7" id="KW-0998">Cell outer membrane</keyword>
<dbReference type="Pfam" id="PF13715">
    <property type="entry name" value="CarbopepD_reg_2"/>
    <property type="match status" value="1"/>
</dbReference>
<organism evidence="10 11">
    <name type="scientific">Filimonas zeae</name>
    <dbReference type="NCBI Taxonomy" id="1737353"/>
    <lineage>
        <taxon>Bacteria</taxon>
        <taxon>Pseudomonadati</taxon>
        <taxon>Bacteroidota</taxon>
        <taxon>Chitinophagia</taxon>
        <taxon>Chitinophagales</taxon>
        <taxon>Chitinophagaceae</taxon>
        <taxon>Filimonas</taxon>
    </lineage>
</organism>
<keyword evidence="8" id="KW-0732">Signal</keyword>
<keyword evidence="3 7" id="KW-1134">Transmembrane beta strand</keyword>